<feature type="transmembrane region" description="Helical" evidence="5">
    <location>
        <begin position="264"/>
        <end position="285"/>
    </location>
</feature>
<evidence type="ECO:0000256" key="1">
    <source>
        <dbReference type="ARBA" id="ARBA00004141"/>
    </source>
</evidence>
<feature type="transmembrane region" description="Helical" evidence="5">
    <location>
        <begin position="59"/>
        <end position="80"/>
    </location>
</feature>
<dbReference type="InterPro" id="IPR037185">
    <property type="entry name" value="EmrE-like"/>
</dbReference>
<comment type="caution">
    <text evidence="6">The sequence shown here is derived from an EMBL/GenBank/DDBJ whole genome shotgun (WGS) entry which is preliminary data.</text>
</comment>
<evidence type="ECO:0000313" key="6">
    <source>
        <dbReference type="EMBL" id="KOO27469.1"/>
    </source>
</evidence>
<feature type="transmembrane region" description="Helical" evidence="5">
    <location>
        <begin position="297"/>
        <end position="319"/>
    </location>
</feature>
<keyword evidence="4 5" id="KW-0472">Membrane</keyword>
<keyword evidence="7" id="KW-1185">Reference proteome</keyword>
<dbReference type="GO" id="GO:0015095">
    <property type="term" value="F:magnesium ion transmembrane transporter activity"/>
    <property type="evidence" value="ECO:0007669"/>
    <property type="project" value="InterPro"/>
</dbReference>
<dbReference type="PANTHER" id="PTHR12570">
    <property type="match status" value="1"/>
</dbReference>
<dbReference type="PANTHER" id="PTHR12570:SF65">
    <property type="entry name" value="MAGNESIUM TRANSPORTER NIPA9-RELATED"/>
    <property type="match status" value="1"/>
</dbReference>
<dbReference type="EMBL" id="JWZX01002711">
    <property type="protein sequence ID" value="KOO27469.1"/>
    <property type="molecule type" value="Genomic_DNA"/>
</dbReference>
<proteinExistence type="predicted"/>
<evidence type="ECO:0000256" key="3">
    <source>
        <dbReference type="ARBA" id="ARBA00022989"/>
    </source>
</evidence>
<name>A0A0M0JLN6_9EUKA</name>
<gene>
    <name evidence="6" type="ORF">Ctob_003187</name>
</gene>
<evidence type="ECO:0000256" key="5">
    <source>
        <dbReference type="SAM" id="Phobius"/>
    </source>
</evidence>
<dbReference type="Pfam" id="PF05653">
    <property type="entry name" value="Mg_trans_NIPA"/>
    <property type="match status" value="1"/>
</dbReference>
<keyword evidence="2 5" id="KW-0812">Transmembrane</keyword>
<organism evidence="6 7">
    <name type="scientific">Chrysochromulina tobinii</name>
    <dbReference type="NCBI Taxonomy" id="1460289"/>
    <lineage>
        <taxon>Eukaryota</taxon>
        <taxon>Haptista</taxon>
        <taxon>Haptophyta</taxon>
        <taxon>Prymnesiophyceae</taxon>
        <taxon>Prymnesiales</taxon>
        <taxon>Chrysochromulinaceae</taxon>
        <taxon>Chrysochromulina</taxon>
    </lineage>
</organism>
<dbReference type="OrthoDB" id="165382at2759"/>
<feature type="transmembrane region" description="Helical" evidence="5">
    <location>
        <begin position="234"/>
        <end position="252"/>
    </location>
</feature>
<dbReference type="GO" id="GO:0016020">
    <property type="term" value="C:membrane"/>
    <property type="evidence" value="ECO:0007669"/>
    <property type="project" value="UniProtKB-SubCell"/>
</dbReference>
<evidence type="ECO:0000256" key="2">
    <source>
        <dbReference type="ARBA" id="ARBA00022692"/>
    </source>
</evidence>
<accession>A0A0M0JLN6</accession>
<keyword evidence="3 5" id="KW-1133">Transmembrane helix</keyword>
<feature type="transmembrane region" description="Helical" evidence="5">
    <location>
        <begin position="178"/>
        <end position="199"/>
    </location>
</feature>
<dbReference type="AlphaFoldDB" id="A0A0M0JLN6"/>
<feature type="transmembrane region" description="Helical" evidence="5">
    <location>
        <begin position="86"/>
        <end position="105"/>
    </location>
</feature>
<reference evidence="7" key="1">
    <citation type="journal article" date="2015" name="PLoS Genet.">
        <title>Genome Sequence and Transcriptome Analyses of Chrysochromulina tobin: Metabolic Tools for Enhanced Algal Fitness in the Prominent Order Prymnesiales (Haptophyceae).</title>
        <authorList>
            <person name="Hovde B.T."/>
            <person name="Deodato C.R."/>
            <person name="Hunsperger H.M."/>
            <person name="Ryken S.A."/>
            <person name="Yost W."/>
            <person name="Jha R.K."/>
            <person name="Patterson J."/>
            <person name="Monnat R.J. Jr."/>
            <person name="Barlow S.B."/>
            <person name="Starkenburg S.R."/>
            <person name="Cattolico R.A."/>
        </authorList>
    </citation>
    <scope>NUCLEOTIDE SEQUENCE</scope>
    <source>
        <strain evidence="7">CCMP291</strain>
    </source>
</reference>
<dbReference type="Proteomes" id="UP000037460">
    <property type="component" value="Unassembled WGS sequence"/>
</dbReference>
<dbReference type="SUPFAM" id="SSF103481">
    <property type="entry name" value="Multidrug resistance efflux transporter EmrE"/>
    <property type="match status" value="1"/>
</dbReference>
<evidence type="ECO:0000256" key="4">
    <source>
        <dbReference type="ARBA" id="ARBA00023136"/>
    </source>
</evidence>
<feature type="transmembrane region" description="Helical" evidence="5">
    <location>
        <begin position="20"/>
        <end position="39"/>
    </location>
</feature>
<evidence type="ECO:0000313" key="7">
    <source>
        <dbReference type="Proteomes" id="UP000037460"/>
    </source>
</evidence>
<feature type="transmembrane region" description="Helical" evidence="5">
    <location>
        <begin position="112"/>
        <end position="131"/>
    </location>
</feature>
<sequence>MGFPDMSIDIEMNNSMQMFLVGVSMAIVGNTLIACSLTLQKWCHMREASGGLKASSTPLFWLALAGLIGGEVGNFAAFGFASQTVVSPLGAVSVIVNTVLAAIFLGEPIYRLKLLGIALVLVGSVCVVLFSPPALGALTTNDFVELLSSPYAYGYLIFVAVAIGALAAVQPRCGHRYVLVNVMLCSLLGSVTVICSTALSKFIRNAIDDLDGSYNASEAGSGSEDLESTAASPVPYLLVPTLVTTAVLQLRFLNKAMESFHSAIVVPTYYVTFTLCSITGGIWVFDENWRQYGGVPIPAAEFNFCIGCALCFLGVYLIAMRPADRDASERAAAERAADIPGPAEGRSTDMENLYRRRTADVIAGPQPQLVSVAAALPDDGEAANLGGAGSRSSRASWMGAELGAVDQQTQLPLALLDRLLSQPTDLRGSISVVTGVGTLQHLHSAFKSWRSESSAAQAVRRSTSASMLYESSLLSPEQRRSI</sequence>
<feature type="transmembrane region" description="Helical" evidence="5">
    <location>
        <begin position="151"/>
        <end position="169"/>
    </location>
</feature>
<dbReference type="InterPro" id="IPR008521">
    <property type="entry name" value="Mg_trans_NIPA"/>
</dbReference>
<comment type="subcellular location">
    <subcellularLocation>
        <location evidence="1">Membrane</location>
        <topology evidence="1">Multi-pass membrane protein</topology>
    </subcellularLocation>
</comment>
<protein>
    <submittedName>
        <fullName evidence="6">Magnesium transporter nipa2</fullName>
    </submittedName>
</protein>